<dbReference type="Proteomes" id="UP000180175">
    <property type="component" value="Chromosome"/>
</dbReference>
<keyword evidence="4" id="KW-1185">Reference proteome</keyword>
<reference evidence="2 4" key="1">
    <citation type="submission" date="2016-10" db="EMBL/GenBank/DDBJ databases">
        <title>Draft genome sequences of four alkaliphilic bacteria belonging to the Anaerobacillus genus.</title>
        <authorList>
            <person name="Bassil N.M."/>
            <person name="Lloyd J.R."/>
        </authorList>
    </citation>
    <scope>NUCLEOTIDE SEQUENCE [LARGE SCALE GENOMIC DNA]</scope>
    <source>
        <strain evidence="2 4">NB2006</strain>
    </source>
</reference>
<proteinExistence type="predicted"/>
<evidence type="ECO:0000313" key="3">
    <source>
        <dbReference type="EMBL" id="QOY37691.1"/>
    </source>
</evidence>
<reference evidence="3" key="4">
    <citation type="submission" date="2020-10" db="EMBL/GenBank/DDBJ databases">
        <authorList>
            <person name="Bassil N.M."/>
            <person name="Lloyd J.R."/>
        </authorList>
    </citation>
    <scope>NUCLEOTIDE SEQUENCE</scope>
    <source>
        <strain evidence="3">NB2006</strain>
    </source>
</reference>
<dbReference type="KEGG" id="aia:AWH56_008960"/>
<evidence type="ECO:0000256" key="1">
    <source>
        <dbReference type="SAM" id="Phobius"/>
    </source>
</evidence>
<keyword evidence="1" id="KW-0812">Transmembrane</keyword>
<dbReference type="EMBL" id="LQXD01000194">
    <property type="protein sequence ID" value="OIJ05114.1"/>
    <property type="molecule type" value="Genomic_DNA"/>
</dbReference>
<feature type="transmembrane region" description="Helical" evidence="1">
    <location>
        <begin position="48"/>
        <end position="67"/>
    </location>
</feature>
<dbReference type="AlphaFoldDB" id="A0A1S2KYC3"/>
<keyword evidence="1" id="KW-1133">Transmembrane helix</keyword>
<protein>
    <submittedName>
        <fullName evidence="2">Uncharacterized protein</fullName>
    </submittedName>
</protein>
<organism evidence="2 4">
    <name type="scientific">Anaerobacillus isosaccharinicus</name>
    <dbReference type="NCBI Taxonomy" id="1532552"/>
    <lineage>
        <taxon>Bacteria</taxon>
        <taxon>Bacillati</taxon>
        <taxon>Bacillota</taxon>
        <taxon>Bacilli</taxon>
        <taxon>Bacillales</taxon>
        <taxon>Bacillaceae</taxon>
        <taxon>Anaerobacillus</taxon>
    </lineage>
</organism>
<dbReference type="RefSeq" id="WP_071319123.1">
    <property type="nucleotide sequence ID" value="NZ_CP063356.2"/>
</dbReference>
<sequence length="69" mass="7959">MKKILLALIIIFNIIAFLSLFLAIGINNNHNLPDWNWIVSFKAFILDYGLKMTFVAVVVDVIAYIIYKK</sequence>
<gene>
    <name evidence="3" type="ORF">AWH56_008960</name>
    <name evidence="2" type="ORF">AWH56_22280</name>
</gene>
<evidence type="ECO:0000313" key="2">
    <source>
        <dbReference type="EMBL" id="OIJ05114.1"/>
    </source>
</evidence>
<keyword evidence="1" id="KW-0472">Membrane</keyword>
<dbReference type="EMBL" id="CP063356">
    <property type="protein sequence ID" value="QOY37691.1"/>
    <property type="molecule type" value="Genomic_DNA"/>
</dbReference>
<reference evidence="3 4" key="2">
    <citation type="journal article" date="2017" name="Genome Announc.">
        <title>Draft Genome Sequences of Four Alkaliphilic Bacteria Belonging to the Anaerobacillus Genus.</title>
        <authorList>
            <person name="Bassil N.M."/>
            <person name="Lloyd J.R."/>
        </authorList>
    </citation>
    <scope>NUCLEOTIDE SEQUENCE [LARGE SCALE GENOMIC DNA]</scope>
    <source>
        <strain evidence="3 4">NB2006</strain>
    </source>
</reference>
<accession>A0A1S2KYC3</accession>
<evidence type="ECO:0000313" key="4">
    <source>
        <dbReference type="Proteomes" id="UP000180175"/>
    </source>
</evidence>
<feature type="transmembrane region" description="Helical" evidence="1">
    <location>
        <begin position="5"/>
        <end position="28"/>
    </location>
</feature>
<reference evidence="3 4" key="3">
    <citation type="journal article" date="2019" name="Int. J. Syst. Evol. Microbiol.">
        <title>Anaerobacillus isosaccharinicus sp. nov., an alkaliphilic bacterium which degrades isosaccharinic acid.</title>
        <authorList>
            <person name="Bassil N.M."/>
            <person name="Lloyd J.R."/>
        </authorList>
    </citation>
    <scope>NUCLEOTIDE SEQUENCE [LARGE SCALE GENOMIC DNA]</scope>
    <source>
        <strain evidence="3 4">NB2006</strain>
    </source>
</reference>
<name>A0A1S2KYC3_9BACI</name>